<dbReference type="Gene3D" id="3.40.640.10">
    <property type="entry name" value="Type I PLP-dependent aspartate aminotransferase-like (Major domain)"/>
    <property type="match status" value="1"/>
</dbReference>
<dbReference type="OrthoDB" id="7042322at2759"/>
<dbReference type="InParanoid" id="A0A1C7N8W5"/>
<evidence type="ECO:0000259" key="3">
    <source>
        <dbReference type="Pfam" id="PF00155"/>
    </source>
</evidence>
<dbReference type="GO" id="GO:0008483">
    <property type="term" value="F:transaminase activity"/>
    <property type="evidence" value="ECO:0007669"/>
    <property type="project" value="TreeGrafter"/>
</dbReference>
<evidence type="ECO:0000256" key="1">
    <source>
        <dbReference type="ARBA" id="ARBA00007441"/>
    </source>
</evidence>
<dbReference type="PRINTS" id="PR00753">
    <property type="entry name" value="ACCSYNTHASE"/>
</dbReference>
<dbReference type="Gene3D" id="3.90.1150.10">
    <property type="entry name" value="Aspartate Aminotransferase, domain 1"/>
    <property type="match status" value="1"/>
</dbReference>
<keyword evidence="2" id="KW-0663">Pyridoxal phosphate</keyword>
<sequence length="426" mass="48434">MLISKKATDSLSIGCHLGSAIGQVSHQLYHPEHNPNGAINLGLAHNDLLQDEIVKKAQSCLEIQPFDVNYGSPQGSKELREIFQAFFTRHFKPFYPLDWSDIYMQTGAGASVNQLVSAVSDPRDYCMIPVPYYGAFDLDVTVHTGVKIIKTHPHSLTSPYVDMAKLEETYQQAQSEGRAITSMIITSPDNPLGRCYRQQDLETFLTFASRHHIHVISDEIYALSTFAQTIDTSKSNPFVSILSLDYKKFIDPALVHVIYGLSKDFAINGFRIGFIIDQFNDQLKRVLGRTSIFSFTSTITDRLLCNLFRDVEWIDGYLARNREALAMSYVKTTEFLNEHQIGYIEAEAGMFFLVDTRSIIRKKYHREATIEDEKKIWQNLIDAGVYLAPGYAFHVETPGFFRLTFSLEWEPLLRGLNAIVQVLNNY</sequence>
<dbReference type="CDD" id="cd00609">
    <property type="entry name" value="AAT_like"/>
    <property type="match status" value="1"/>
</dbReference>
<dbReference type="EMBL" id="LUGH01000603">
    <property type="protein sequence ID" value="OBZ83794.1"/>
    <property type="molecule type" value="Genomic_DNA"/>
</dbReference>
<name>A0A1C7N8W5_9FUNG</name>
<dbReference type="SUPFAM" id="SSF53383">
    <property type="entry name" value="PLP-dependent transferases"/>
    <property type="match status" value="1"/>
</dbReference>
<dbReference type="InterPro" id="IPR004838">
    <property type="entry name" value="NHTrfase_class1_PyrdxlP-BS"/>
</dbReference>
<comment type="similarity">
    <text evidence="1">Belongs to the class-I pyridoxal-phosphate-dependent aminotransferase family.</text>
</comment>
<dbReference type="InterPro" id="IPR050478">
    <property type="entry name" value="Ethylene_sulfur-biosynth"/>
</dbReference>
<dbReference type="PROSITE" id="PS00105">
    <property type="entry name" value="AA_TRANSFER_CLASS_1"/>
    <property type="match status" value="1"/>
</dbReference>
<evidence type="ECO:0000313" key="5">
    <source>
        <dbReference type="Proteomes" id="UP000093000"/>
    </source>
</evidence>
<dbReference type="InterPro" id="IPR015421">
    <property type="entry name" value="PyrdxlP-dep_Trfase_major"/>
</dbReference>
<dbReference type="InterPro" id="IPR015424">
    <property type="entry name" value="PyrdxlP-dep_Trfase"/>
</dbReference>
<keyword evidence="5" id="KW-1185">Reference proteome</keyword>
<dbReference type="Pfam" id="PF00155">
    <property type="entry name" value="Aminotran_1_2"/>
    <property type="match status" value="1"/>
</dbReference>
<dbReference type="Proteomes" id="UP000093000">
    <property type="component" value="Unassembled WGS sequence"/>
</dbReference>
<proteinExistence type="inferred from homology"/>
<gene>
    <name evidence="4" type="primary">ACS1</name>
    <name evidence="4" type="ORF">A0J61_08157</name>
</gene>
<organism evidence="4 5">
    <name type="scientific">Choanephora cucurbitarum</name>
    <dbReference type="NCBI Taxonomy" id="101091"/>
    <lineage>
        <taxon>Eukaryota</taxon>
        <taxon>Fungi</taxon>
        <taxon>Fungi incertae sedis</taxon>
        <taxon>Mucoromycota</taxon>
        <taxon>Mucoromycotina</taxon>
        <taxon>Mucoromycetes</taxon>
        <taxon>Mucorales</taxon>
        <taxon>Mucorineae</taxon>
        <taxon>Choanephoraceae</taxon>
        <taxon>Choanephoroideae</taxon>
        <taxon>Choanephora</taxon>
    </lineage>
</organism>
<dbReference type="InterPro" id="IPR004839">
    <property type="entry name" value="Aminotransferase_I/II_large"/>
</dbReference>
<protein>
    <submittedName>
        <fullName evidence="4">1-aminocyclopropane-1-carboxylate synthase CMW33</fullName>
    </submittedName>
</protein>
<dbReference type="PANTHER" id="PTHR43795:SF39">
    <property type="entry name" value="AMINOTRANSFERASE CLASS I_CLASSII DOMAIN-CONTAINING PROTEIN"/>
    <property type="match status" value="1"/>
</dbReference>
<reference evidence="4 5" key="1">
    <citation type="submission" date="2016-03" db="EMBL/GenBank/DDBJ databases">
        <title>Choanephora cucurbitarum.</title>
        <authorList>
            <person name="Min B."/>
            <person name="Park H."/>
            <person name="Park J.-H."/>
            <person name="Shin H.-D."/>
            <person name="Choi I.-G."/>
        </authorList>
    </citation>
    <scope>NUCLEOTIDE SEQUENCE [LARGE SCALE GENOMIC DNA]</scope>
    <source>
        <strain evidence="4 5">KUS-F28377</strain>
    </source>
</reference>
<feature type="domain" description="Aminotransferase class I/classII large" evidence="3">
    <location>
        <begin position="41"/>
        <end position="412"/>
    </location>
</feature>
<comment type="caution">
    <text evidence="4">The sequence shown here is derived from an EMBL/GenBank/DDBJ whole genome shotgun (WGS) entry which is preliminary data.</text>
</comment>
<evidence type="ECO:0000313" key="4">
    <source>
        <dbReference type="EMBL" id="OBZ83794.1"/>
    </source>
</evidence>
<evidence type="ECO:0000256" key="2">
    <source>
        <dbReference type="ARBA" id="ARBA00022898"/>
    </source>
</evidence>
<dbReference type="PANTHER" id="PTHR43795">
    <property type="entry name" value="BIFUNCTIONAL ASPARTATE AMINOTRANSFERASE AND GLUTAMATE/ASPARTATE-PREPHENATE AMINOTRANSFERASE-RELATED"/>
    <property type="match status" value="1"/>
</dbReference>
<dbReference type="GO" id="GO:0006520">
    <property type="term" value="P:amino acid metabolic process"/>
    <property type="evidence" value="ECO:0007669"/>
    <property type="project" value="TreeGrafter"/>
</dbReference>
<dbReference type="InterPro" id="IPR015422">
    <property type="entry name" value="PyrdxlP-dep_Trfase_small"/>
</dbReference>
<dbReference type="STRING" id="101091.A0A1C7N8W5"/>
<dbReference type="GO" id="GO:0030170">
    <property type="term" value="F:pyridoxal phosphate binding"/>
    <property type="evidence" value="ECO:0007669"/>
    <property type="project" value="InterPro"/>
</dbReference>
<accession>A0A1C7N8W5</accession>
<dbReference type="AlphaFoldDB" id="A0A1C7N8W5"/>